<keyword evidence="1" id="KW-0472">Membrane</keyword>
<gene>
    <name evidence="2" type="primary">Vigan.08G334200</name>
    <name evidence="2" type="ORF">VIGAN_08334200</name>
</gene>
<dbReference type="EMBL" id="AP015041">
    <property type="protein sequence ID" value="BAT96406.1"/>
    <property type="molecule type" value="Genomic_DNA"/>
</dbReference>
<protein>
    <submittedName>
        <fullName evidence="2">Uncharacterized protein</fullName>
    </submittedName>
</protein>
<dbReference type="Proteomes" id="UP000291084">
    <property type="component" value="Chromosome 8"/>
</dbReference>
<name>A0A0S3SUF2_PHAAN</name>
<accession>A0A0S3SUF2</accession>
<keyword evidence="3" id="KW-1185">Reference proteome</keyword>
<dbReference type="AlphaFoldDB" id="A0A0S3SUF2"/>
<organism evidence="2 3">
    <name type="scientific">Vigna angularis var. angularis</name>
    <dbReference type="NCBI Taxonomy" id="157739"/>
    <lineage>
        <taxon>Eukaryota</taxon>
        <taxon>Viridiplantae</taxon>
        <taxon>Streptophyta</taxon>
        <taxon>Embryophyta</taxon>
        <taxon>Tracheophyta</taxon>
        <taxon>Spermatophyta</taxon>
        <taxon>Magnoliopsida</taxon>
        <taxon>eudicotyledons</taxon>
        <taxon>Gunneridae</taxon>
        <taxon>Pentapetalae</taxon>
        <taxon>rosids</taxon>
        <taxon>fabids</taxon>
        <taxon>Fabales</taxon>
        <taxon>Fabaceae</taxon>
        <taxon>Papilionoideae</taxon>
        <taxon>50 kb inversion clade</taxon>
        <taxon>NPAAA clade</taxon>
        <taxon>indigoferoid/millettioid clade</taxon>
        <taxon>Phaseoleae</taxon>
        <taxon>Vigna</taxon>
    </lineage>
</organism>
<evidence type="ECO:0000313" key="3">
    <source>
        <dbReference type="Proteomes" id="UP000291084"/>
    </source>
</evidence>
<keyword evidence="1" id="KW-1133">Transmembrane helix</keyword>
<sequence>MKMVAAAHVLAAATCAVEMVCYRQEWHARKMIVSVEEGREKRGGLRLLMVLALVVTGSTVALMIVNGDDGEIVVVATGLSSLHGCFRSTY</sequence>
<evidence type="ECO:0000313" key="2">
    <source>
        <dbReference type="EMBL" id="BAT96406.1"/>
    </source>
</evidence>
<evidence type="ECO:0000256" key="1">
    <source>
        <dbReference type="SAM" id="Phobius"/>
    </source>
</evidence>
<keyword evidence="1" id="KW-0812">Transmembrane</keyword>
<reference evidence="2 3" key="1">
    <citation type="journal article" date="2015" name="Sci. Rep.">
        <title>The power of single molecule real-time sequencing technology in the de novo assembly of a eukaryotic genome.</title>
        <authorList>
            <person name="Sakai H."/>
            <person name="Naito K."/>
            <person name="Ogiso-Tanaka E."/>
            <person name="Takahashi Y."/>
            <person name="Iseki K."/>
            <person name="Muto C."/>
            <person name="Satou K."/>
            <person name="Teruya K."/>
            <person name="Shiroma A."/>
            <person name="Shimoji M."/>
            <person name="Hirano T."/>
            <person name="Itoh T."/>
            <person name="Kaga A."/>
            <person name="Tomooka N."/>
        </authorList>
    </citation>
    <scope>NUCLEOTIDE SEQUENCE [LARGE SCALE GENOMIC DNA]</scope>
    <source>
        <strain evidence="3">cv. Shumari</strain>
    </source>
</reference>
<feature type="transmembrane region" description="Helical" evidence="1">
    <location>
        <begin position="47"/>
        <end position="65"/>
    </location>
</feature>
<proteinExistence type="predicted"/>